<dbReference type="Proteomes" id="UP000623010">
    <property type="component" value="Unassembled WGS sequence"/>
</dbReference>
<evidence type="ECO:0000313" key="2">
    <source>
        <dbReference type="Proteomes" id="UP000623010"/>
    </source>
</evidence>
<accession>A0A918V665</accession>
<organism evidence="1 2">
    <name type="scientific">Streptomyces echinoruber</name>
    <dbReference type="NCBI Taxonomy" id="68898"/>
    <lineage>
        <taxon>Bacteria</taxon>
        <taxon>Bacillati</taxon>
        <taxon>Actinomycetota</taxon>
        <taxon>Actinomycetes</taxon>
        <taxon>Kitasatosporales</taxon>
        <taxon>Streptomycetaceae</taxon>
        <taxon>Streptomyces</taxon>
    </lineage>
</organism>
<reference evidence="1" key="1">
    <citation type="journal article" date="2014" name="Int. J. Syst. Evol. Microbiol.">
        <title>Complete genome sequence of Corynebacterium casei LMG S-19264T (=DSM 44701T), isolated from a smear-ripened cheese.</title>
        <authorList>
            <consortium name="US DOE Joint Genome Institute (JGI-PGF)"/>
            <person name="Walter F."/>
            <person name="Albersmeier A."/>
            <person name="Kalinowski J."/>
            <person name="Ruckert C."/>
        </authorList>
    </citation>
    <scope>NUCLEOTIDE SEQUENCE</scope>
    <source>
        <strain evidence="1">JCM 5016</strain>
    </source>
</reference>
<name>A0A918V665_9ACTN</name>
<dbReference type="AlphaFoldDB" id="A0A918V665"/>
<protein>
    <submittedName>
        <fullName evidence="1">Uncharacterized protein</fullName>
    </submittedName>
</protein>
<comment type="caution">
    <text evidence="1">The sequence shown here is derived from an EMBL/GenBank/DDBJ whole genome shotgun (WGS) entry which is preliminary data.</text>
</comment>
<reference evidence="1" key="2">
    <citation type="submission" date="2020-09" db="EMBL/GenBank/DDBJ databases">
        <authorList>
            <person name="Sun Q."/>
            <person name="Ohkuma M."/>
        </authorList>
    </citation>
    <scope>NUCLEOTIDE SEQUENCE</scope>
    <source>
        <strain evidence="1">JCM 5016</strain>
    </source>
</reference>
<dbReference type="EMBL" id="BMWH01000002">
    <property type="protein sequence ID" value="GGZ72754.1"/>
    <property type="molecule type" value="Genomic_DNA"/>
</dbReference>
<evidence type="ECO:0000313" key="1">
    <source>
        <dbReference type="EMBL" id="GGZ72754.1"/>
    </source>
</evidence>
<gene>
    <name evidence="1" type="ORF">GCM10010389_07640</name>
</gene>
<keyword evidence="2" id="KW-1185">Reference proteome</keyword>
<sequence>MERMGENEELRRRIEALEARVDQIVEQQVTTHNLAVGSDRDVAALQVQRRADMQVIRALRETQLEHGRTLEAHTRTLAEHSELLGALVAGQAQQGRLLQSLATGQAAILDHLGITPPEQPQEPERP</sequence>
<proteinExistence type="predicted"/>